<dbReference type="Proteomes" id="UP000076532">
    <property type="component" value="Unassembled WGS sequence"/>
</dbReference>
<evidence type="ECO:0000313" key="3">
    <source>
        <dbReference type="Proteomes" id="UP000076532"/>
    </source>
</evidence>
<accession>A0A167UWC9</accession>
<dbReference type="PROSITE" id="PS51257">
    <property type="entry name" value="PROKAR_LIPOPROTEIN"/>
    <property type="match status" value="1"/>
</dbReference>
<evidence type="ECO:0000256" key="1">
    <source>
        <dbReference type="SAM" id="MobiDB-lite"/>
    </source>
</evidence>
<dbReference type="AlphaFoldDB" id="A0A167UWC9"/>
<protein>
    <submittedName>
        <fullName evidence="2">Uncharacterized protein</fullName>
    </submittedName>
</protein>
<name>A0A167UWC9_9AGAM</name>
<evidence type="ECO:0000313" key="2">
    <source>
        <dbReference type="EMBL" id="KZP04373.1"/>
    </source>
</evidence>
<sequence>MGPSYKNGCLAIGPGLMGSCKAFAFAGGEVITGRVGCSNEVGGNHPVRITKGRRACHNDTLPGGNQSGERPLSSGARVRWLPRARQRQCGAGRALLLSRWPRRARDNQYPSRR</sequence>
<organism evidence="2 3">
    <name type="scientific">Athelia psychrophila</name>
    <dbReference type="NCBI Taxonomy" id="1759441"/>
    <lineage>
        <taxon>Eukaryota</taxon>
        <taxon>Fungi</taxon>
        <taxon>Dikarya</taxon>
        <taxon>Basidiomycota</taxon>
        <taxon>Agaricomycotina</taxon>
        <taxon>Agaricomycetes</taxon>
        <taxon>Agaricomycetidae</taxon>
        <taxon>Atheliales</taxon>
        <taxon>Atheliaceae</taxon>
        <taxon>Athelia</taxon>
    </lineage>
</organism>
<keyword evidence="3" id="KW-1185">Reference proteome</keyword>
<proteinExistence type="predicted"/>
<feature type="region of interest" description="Disordered" evidence="1">
    <location>
        <begin position="53"/>
        <end position="79"/>
    </location>
</feature>
<dbReference type="EMBL" id="KV417929">
    <property type="protein sequence ID" value="KZP04373.1"/>
    <property type="molecule type" value="Genomic_DNA"/>
</dbReference>
<reference evidence="2 3" key="1">
    <citation type="journal article" date="2016" name="Mol. Biol. Evol.">
        <title>Comparative Genomics of Early-Diverging Mushroom-Forming Fungi Provides Insights into the Origins of Lignocellulose Decay Capabilities.</title>
        <authorList>
            <person name="Nagy L.G."/>
            <person name="Riley R."/>
            <person name="Tritt A."/>
            <person name="Adam C."/>
            <person name="Daum C."/>
            <person name="Floudas D."/>
            <person name="Sun H."/>
            <person name="Yadav J.S."/>
            <person name="Pangilinan J."/>
            <person name="Larsson K.H."/>
            <person name="Matsuura K."/>
            <person name="Barry K."/>
            <person name="Labutti K."/>
            <person name="Kuo R."/>
            <person name="Ohm R.A."/>
            <person name="Bhattacharya S.S."/>
            <person name="Shirouzu T."/>
            <person name="Yoshinaga Y."/>
            <person name="Martin F.M."/>
            <person name="Grigoriev I.V."/>
            <person name="Hibbett D.S."/>
        </authorList>
    </citation>
    <scope>NUCLEOTIDE SEQUENCE [LARGE SCALE GENOMIC DNA]</scope>
    <source>
        <strain evidence="2 3">CBS 109695</strain>
    </source>
</reference>
<gene>
    <name evidence="2" type="ORF">FIBSPDRAFT_413231</name>
</gene>